<comment type="catalytic activity">
    <reaction evidence="7 8">
        <text>adenosine(34) in tRNA + H2O + H(+) = inosine(34) in tRNA + NH4(+)</text>
        <dbReference type="Rhea" id="RHEA:43168"/>
        <dbReference type="Rhea" id="RHEA-COMP:10373"/>
        <dbReference type="Rhea" id="RHEA-COMP:10374"/>
        <dbReference type="ChEBI" id="CHEBI:15377"/>
        <dbReference type="ChEBI" id="CHEBI:15378"/>
        <dbReference type="ChEBI" id="CHEBI:28938"/>
        <dbReference type="ChEBI" id="CHEBI:74411"/>
        <dbReference type="ChEBI" id="CHEBI:82852"/>
        <dbReference type="EC" id="3.5.4.33"/>
    </reaction>
</comment>
<reference evidence="10 11" key="1">
    <citation type="journal article" date="2013" name="Antonie Van Leeuwenhoek">
        <title>Sphingomonas ginsenosidivorax sp. nov., with the ability to transform ginsenosides.</title>
        <authorList>
            <person name="Jin X.F."/>
            <person name="Kim J.K."/>
            <person name="Liu Q.M."/>
            <person name="Kang M.S."/>
            <person name="He D."/>
            <person name="Jin F.X."/>
            <person name="Kim S.C."/>
            <person name="Im W.T."/>
        </authorList>
    </citation>
    <scope>NUCLEOTIDE SEQUENCE [LARGE SCALE GENOMIC DNA]</scope>
    <source>
        <strain evidence="10 11">KHI67</strain>
    </source>
</reference>
<dbReference type="InterPro" id="IPR028883">
    <property type="entry name" value="tRNA_aden_deaminase"/>
</dbReference>
<dbReference type="InterPro" id="IPR016193">
    <property type="entry name" value="Cytidine_deaminase-like"/>
</dbReference>
<comment type="caution">
    <text evidence="10">The sequence shown here is derived from an EMBL/GenBank/DDBJ whole genome shotgun (WGS) entry which is preliminary data.</text>
</comment>
<comment type="similarity">
    <text evidence="1">Belongs to the cytidine and deoxycytidylate deaminase family. ADAT2 subfamily.</text>
</comment>
<dbReference type="PROSITE" id="PS00903">
    <property type="entry name" value="CYT_DCMP_DEAMINASES_1"/>
    <property type="match status" value="1"/>
</dbReference>
<dbReference type="InterPro" id="IPR016192">
    <property type="entry name" value="APOBEC/CMP_deaminase_Zn-bd"/>
</dbReference>
<dbReference type="SUPFAM" id="SSF53927">
    <property type="entry name" value="Cytidine deaminase-like"/>
    <property type="match status" value="1"/>
</dbReference>
<dbReference type="OrthoDB" id="9802676at2"/>
<evidence type="ECO:0000256" key="1">
    <source>
        <dbReference type="ARBA" id="ARBA00010669"/>
    </source>
</evidence>
<dbReference type="PROSITE" id="PS51747">
    <property type="entry name" value="CYT_DCMP_DEAMINASES_2"/>
    <property type="match status" value="1"/>
</dbReference>
<protein>
    <recommendedName>
        <fullName evidence="8">tRNA-specific adenosine deaminase</fullName>
        <ecNumber evidence="8">3.5.4.33</ecNumber>
    </recommendedName>
</protein>
<evidence type="ECO:0000256" key="6">
    <source>
        <dbReference type="ARBA" id="ARBA00022833"/>
    </source>
</evidence>
<keyword evidence="5 8" id="KW-0378">Hydrolase</keyword>
<feature type="domain" description="CMP/dCMP-type deaminase" evidence="9">
    <location>
        <begin position="1"/>
        <end position="104"/>
    </location>
</feature>
<feature type="binding site" evidence="8">
    <location>
        <position position="76"/>
    </location>
    <ligand>
        <name>Zn(2+)</name>
        <dbReference type="ChEBI" id="CHEBI:29105"/>
        <note>catalytic</note>
    </ligand>
</feature>
<proteinExistence type="inferred from homology"/>
<feature type="binding site" evidence="8">
    <location>
        <position position="79"/>
    </location>
    <ligand>
        <name>Zn(2+)</name>
        <dbReference type="ChEBI" id="CHEBI:29105"/>
        <note>catalytic</note>
    </ligand>
</feature>
<dbReference type="CDD" id="cd01285">
    <property type="entry name" value="nucleoside_deaminase"/>
    <property type="match status" value="1"/>
</dbReference>
<keyword evidence="4 8" id="KW-0479">Metal-binding</keyword>
<feature type="binding site" evidence="8">
    <location>
        <position position="46"/>
    </location>
    <ligand>
        <name>Zn(2+)</name>
        <dbReference type="ChEBI" id="CHEBI:29105"/>
        <note>catalytic</note>
    </ligand>
</feature>
<dbReference type="PANTHER" id="PTHR11079">
    <property type="entry name" value="CYTOSINE DEAMINASE FAMILY MEMBER"/>
    <property type="match status" value="1"/>
</dbReference>
<gene>
    <name evidence="8" type="primary">tadA</name>
    <name evidence="10" type="ORF">FSB78_13260</name>
</gene>
<dbReference type="InterPro" id="IPR002125">
    <property type="entry name" value="CMP_dCMP_dom"/>
</dbReference>
<dbReference type="PANTHER" id="PTHR11079:SF202">
    <property type="entry name" value="TRNA-SPECIFIC ADENOSINE DEAMINASE"/>
    <property type="match status" value="1"/>
</dbReference>
<keyword evidence="6 8" id="KW-0862">Zinc</keyword>
<dbReference type="GO" id="GO:0002100">
    <property type="term" value="P:tRNA wobble adenosine to inosine editing"/>
    <property type="evidence" value="ECO:0007669"/>
    <property type="project" value="UniProtKB-UniRule"/>
</dbReference>
<evidence type="ECO:0000256" key="8">
    <source>
        <dbReference type="HAMAP-Rule" id="MF_00972"/>
    </source>
</evidence>
<feature type="active site" description="Proton donor" evidence="8">
    <location>
        <position position="48"/>
    </location>
</feature>
<evidence type="ECO:0000256" key="4">
    <source>
        <dbReference type="ARBA" id="ARBA00022723"/>
    </source>
</evidence>
<dbReference type="HAMAP" id="MF_00972">
    <property type="entry name" value="tRNA_aden_deaminase"/>
    <property type="match status" value="1"/>
</dbReference>
<accession>A0A5C6ULC6</accession>
<dbReference type="Gene3D" id="3.40.140.10">
    <property type="entry name" value="Cytidine Deaminase, domain 2"/>
    <property type="match status" value="1"/>
</dbReference>
<dbReference type="GO" id="GO:0008270">
    <property type="term" value="F:zinc ion binding"/>
    <property type="evidence" value="ECO:0007669"/>
    <property type="project" value="UniProtKB-UniRule"/>
</dbReference>
<organism evidence="10 11">
    <name type="scientific">Sphingomonas ginsenosidivorax</name>
    <dbReference type="NCBI Taxonomy" id="862135"/>
    <lineage>
        <taxon>Bacteria</taxon>
        <taxon>Pseudomonadati</taxon>
        <taxon>Pseudomonadota</taxon>
        <taxon>Alphaproteobacteria</taxon>
        <taxon>Sphingomonadales</taxon>
        <taxon>Sphingomonadaceae</taxon>
        <taxon>Sphingomonas</taxon>
    </lineage>
</organism>
<name>A0A5C6ULC6_9SPHN</name>
<dbReference type="EMBL" id="VOQR01000001">
    <property type="protein sequence ID" value="TXC72926.1"/>
    <property type="molecule type" value="Genomic_DNA"/>
</dbReference>
<evidence type="ECO:0000256" key="2">
    <source>
        <dbReference type="ARBA" id="ARBA00011738"/>
    </source>
</evidence>
<dbReference type="EC" id="3.5.4.33" evidence="8"/>
<dbReference type="GO" id="GO:0052717">
    <property type="term" value="F:tRNA-specific adenosine-34 deaminase activity"/>
    <property type="evidence" value="ECO:0007669"/>
    <property type="project" value="UniProtKB-UniRule"/>
</dbReference>
<evidence type="ECO:0000256" key="7">
    <source>
        <dbReference type="ARBA" id="ARBA00048045"/>
    </source>
</evidence>
<dbReference type="AlphaFoldDB" id="A0A5C6ULC6"/>
<comment type="function">
    <text evidence="8">Catalyzes the deamination of adenosine to inosine at the wobble position 34 of tRNA(Arg2).</text>
</comment>
<evidence type="ECO:0000256" key="5">
    <source>
        <dbReference type="ARBA" id="ARBA00022801"/>
    </source>
</evidence>
<dbReference type="Proteomes" id="UP000321250">
    <property type="component" value="Unassembled WGS sequence"/>
</dbReference>
<evidence type="ECO:0000256" key="3">
    <source>
        <dbReference type="ARBA" id="ARBA00022694"/>
    </source>
</evidence>
<keyword evidence="3 8" id="KW-0819">tRNA processing</keyword>
<dbReference type="Pfam" id="PF00383">
    <property type="entry name" value="dCMP_cyt_deam_1"/>
    <property type="match status" value="1"/>
</dbReference>
<dbReference type="RefSeq" id="WP_147084194.1">
    <property type="nucleotide sequence ID" value="NZ_VOQR01000001.1"/>
</dbReference>
<comment type="cofactor">
    <cofactor evidence="8">
        <name>Zn(2+)</name>
        <dbReference type="ChEBI" id="CHEBI:29105"/>
    </cofactor>
    <text evidence="8">Binds 1 zinc ion per subunit.</text>
</comment>
<evidence type="ECO:0000313" key="11">
    <source>
        <dbReference type="Proteomes" id="UP000321250"/>
    </source>
</evidence>
<sequence>MRRALDAARNAALAGEVPVGAVVVLKGEVIAVAANAPRALSDPTAHAEMLAIRAAAARLGRDRLEDCDLWVTLEPCAMCAGAIAHARIARLYYAAPDAKGGAVEHGPRFFGQPTCHHRPEVYAGIAEGEAAGLLRAFFAGRR</sequence>
<keyword evidence="11" id="KW-1185">Reference proteome</keyword>
<evidence type="ECO:0000259" key="9">
    <source>
        <dbReference type="PROSITE" id="PS51747"/>
    </source>
</evidence>
<evidence type="ECO:0000313" key="10">
    <source>
        <dbReference type="EMBL" id="TXC72926.1"/>
    </source>
</evidence>
<comment type="subunit">
    <text evidence="2 8">Homodimer.</text>
</comment>